<dbReference type="RefSeq" id="WP_168885398.1">
    <property type="nucleotide sequence ID" value="NZ_JABAIL010000014.1"/>
</dbReference>
<evidence type="ECO:0000259" key="7">
    <source>
        <dbReference type="Pfam" id="PF00881"/>
    </source>
</evidence>
<evidence type="ECO:0000256" key="5">
    <source>
        <dbReference type="ARBA" id="ARBA00022857"/>
    </source>
</evidence>
<comment type="cofactor">
    <cofactor evidence="1">
        <name>FMN</name>
        <dbReference type="ChEBI" id="CHEBI:58210"/>
    </cofactor>
</comment>
<dbReference type="Gene3D" id="3.40.109.10">
    <property type="entry name" value="NADH Oxidase"/>
    <property type="match status" value="1"/>
</dbReference>
<keyword evidence="4" id="KW-0288">FMN</keyword>
<reference evidence="8 9" key="1">
    <citation type="submission" date="2020-04" db="EMBL/GenBank/DDBJ databases">
        <title>Flammeovirga sp. SR4, a novel species isolated from seawater.</title>
        <authorList>
            <person name="Wang X."/>
        </authorList>
    </citation>
    <scope>NUCLEOTIDE SEQUENCE [LARGE SCALE GENOMIC DNA]</scope>
    <source>
        <strain evidence="8 9">SR4</strain>
    </source>
</reference>
<feature type="domain" description="Nitroreductase" evidence="7">
    <location>
        <begin position="8"/>
        <end position="173"/>
    </location>
</feature>
<protein>
    <submittedName>
        <fullName evidence="8">NAD(P)H-dependent oxidoreductase</fullName>
    </submittedName>
</protein>
<dbReference type="PANTHER" id="PTHR43673:SF2">
    <property type="entry name" value="NITROREDUCTASE"/>
    <property type="match status" value="1"/>
</dbReference>
<keyword evidence="5" id="KW-0521">NADP</keyword>
<sequence>MEFIDIAKSRYTTKKYDPSKKVSDSDIQKLKEILQLSPSSINSQPWKFTIVGNQELKEKLAEASYFNAPKLIEGSHVVVFSAIDDVEKFEKDINDYLPEGAVGYFNNFLKPQGEEKIKNWFSDQVYLSIGYFLSAVGSMGIDSTPMEGIEQDKYKEILGLEGYQPLVAVMIGYRDAEDGNQPSKNPKSRLNLKEVVEVI</sequence>
<organism evidence="8 9">
    <name type="scientific">Flammeovirga agarivorans</name>
    <dbReference type="NCBI Taxonomy" id="2726742"/>
    <lineage>
        <taxon>Bacteria</taxon>
        <taxon>Pseudomonadati</taxon>
        <taxon>Bacteroidota</taxon>
        <taxon>Cytophagia</taxon>
        <taxon>Cytophagales</taxon>
        <taxon>Flammeovirgaceae</taxon>
        <taxon>Flammeovirga</taxon>
    </lineage>
</organism>
<dbReference type="InterPro" id="IPR000415">
    <property type="entry name" value="Nitroreductase-like"/>
</dbReference>
<dbReference type="PANTHER" id="PTHR43673">
    <property type="entry name" value="NAD(P)H NITROREDUCTASE YDGI-RELATED"/>
    <property type="match status" value="1"/>
</dbReference>
<dbReference type="AlphaFoldDB" id="A0A7X8SR01"/>
<evidence type="ECO:0000256" key="6">
    <source>
        <dbReference type="ARBA" id="ARBA00023002"/>
    </source>
</evidence>
<name>A0A7X8SR01_9BACT</name>
<evidence type="ECO:0000256" key="2">
    <source>
        <dbReference type="ARBA" id="ARBA00007118"/>
    </source>
</evidence>
<dbReference type="InterPro" id="IPR029479">
    <property type="entry name" value="Nitroreductase"/>
</dbReference>
<keyword evidence="9" id="KW-1185">Reference proteome</keyword>
<dbReference type="SUPFAM" id="SSF55469">
    <property type="entry name" value="FMN-dependent nitroreductase-like"/>
    <property type="match status" value="1"/>
</dbReference>
<evidence type="ECO:0000256" key="4">
    <source>
        <dbReference type="ARBA" id="ARBA00022643"/>
    </source>
</evidence>
<proteinExistence type="inferred from homology"/>
<evidence type="ECO:0000256" key="3">
    <source>
        <dbReference type="ARBA" id="ARBA00022630"/>
    </source>
</evidence>
<dbReference type="Proteomes" id="UP000585050">
    <property type="component" value="Unassembled WGS sequence"/>
</dbReference>
<comment type="similarity">
    <text evidence="2">Belongs to the nitroreductase family.</text>
</comment>
<keyword evidence="3" id="KW-0285">Flavoprotein</keyword>
<dbReference type="GO" id="GO:0016491">
    <property type="term" value="F:oxidoreductase activity"/>
    <property type="evidence" value="ECO:0007669"/>
    <property type="project" value="UniProtKB-KW"/>
</dbReference>
<gene>
    <name evidence="8" type="ORF">HGP29_26020</name>
</gene>
<dbReference type="InterPro" id="IPR033878">
    <property type="entry name" value="NfsB-like"/>
</dbReference>
<dbReference type="CDD" id="cd02149">
    <property type="entry name" value="NfsB-like"/>
    <property type="match status" value="1"/>
</dbReference>
<dbReference type="EMBL" id="JABAIL010000014">
    <property type="protein sequence ID" value="NLR94689.1"/>
    <property type="molecule type" value="Genomic_DNA"/>
</dbReference>
<comment type="caution">
    <text evidence="8">The sequence shown here is derived from an EMBL/GenBank/DDBJ whole genome shotgun (WGS) entry which is preliminary data.</text>
</comment>
<evidence type="ECO:0000256" key="1">
    <source>
        <dbReference type="ARBA" id="ARBA00001917"/>
    </source>
</evidence>
<dbReference type="Pfam" id="PF00881">
    <property type="entry name" value="Nitroreductase"/>
    <property type="match status" value="1"/>
</dbReference>
<accession>A0A7X8SR01</accession>
<evidence type="ECO:0000313" key="8">
    <source>
        <dbReference type="EMBL" id="NLR94689.1"/>
    </source>
</evidence>
<evidence type="ECO:0000313" key="9">
    <source>
        <dbReference type="Proteomes" id="UP000585050"/>
    </source>
</evidence>
<keyword evidence="6" id="KW-0560">Oxidoreductase</keyword>